<evidence type="ECO:0000256" key="3">
    <source>
        <dbReference type="SAM" id="SignalP"/>
    </source>
</evidence>
<reference evidence="4 5" key="1">
    <citation type="submission" date="2016-10" db="EMBL/GenBank/DDBJ databases">
        <authorList>
            <person name="de Groot N.N."/>
        </authorList>
    </citation>
    <scope>NUCLEOTIDE SEQUENCE [LARGE SCALE GENOMIC DNA]</scope>
    <source>
        <strain evidence="4 5">CPCC 202699</strain>
    </source>
</reference>
<feature type="region of interest" description="Disordered" evidence="1">
    <location>
        <begin position="116"/>
        <end position="175"/>
    </location>
</feature>
<evidence type="ECO:0008006" key="6">
    <source>
        <dbReference type="Google" id="ProtNLM"/>
    </source>
</evidence>
<feature type="chain" id="PRO_5039486427" description="LPXTG-motif cell wall anchor domain-containing protein" evidence="3">
    <location>
        <begin position="20"/>
        <end position="210"/>
    </location>
</feature>
<feature type="signal peptide" evidence="3">
    <location>
        <begin position="1"/>
        <end position="19"/>
    </location>
</feature>
<dbReference type="OrthoDB" id="3629550at2"/>
<sequence>MKLIQSTVAGLVMAGSALALGGVAQASSMFYISVAGEDVKPGQEITIGAGCYQNHMEDLHFSSPLFEGELQVVGWDNVTVLTGHATVPADAKAGSYPISFTCDGKKVPGTFTVTTPKQAAPKKETVAKQVPKKEAPKQATTPVTKAEAPQPEVAAKPAAKPVEQAPAGAAQTGGHDDPADYTAAFAVTGASILAAGGAGFVFYRRRLAKK</sequence>
<evidence type="ECO:0000256" key="2">
    <source>
        <dbReference type="SAM" id="Phobius"/>
    </source>
</evidence>
<protein>
    <recommendedName>
        <fullName evidence="6">LPXTG-motif cell wall anchor domain-containing protein</fullName>
    </recommendedName>
</protein>
<keyword evidence="2" id="KW-0812">Transmembrane</keyword>
<keyword evidence="3" id="KW-0732">Signal</keyword>
<name>A0A1H3M468_9PSEU</name>
<keyword evidence="2" id="KW-0472">Membrane</keyword>
<evidence type="ECO:0000313" key="4">
    <source>
        <dbReference type="EMBL" id="SDY70815.1"/>
    </source>
</evidence>
<evidence type="ECO:0000256" key="1">
    <source>
        <dbReference type="SAM" id="MobiDB-lite"/>
    </source>
</evidence>
<dbReference type="RefSeq" id="WP_091294016.1">
    <property type="nucleotide sequence ID" value="NZ_FNON01000006.1"/>
</dbReference>
<gene>
    <name evidence="4" type="ORF">SAMN05421504_106463</name>
</gene>
<evidence type="ECO:0000313" key="5">
    <source>
        <dbReference type="Proteomes" id="UP000199515"/>
    </source>
</evidence>
<organism evidence="4 5">
    <name type="scientific">Amycolatopsis xylanica</name>
    <dbReference type="NCBI Taxonomy" id="589385"/>
    <lineage>
        <taxon>Bacteria</taxon>
        <taxon>Bacillati</taxon>
        <taxon>Actinomycetota</taxon>
        <taxon>Actinomycetes</taxon>
        <taxon>Pseudonocardiales</taxon>
        <taxon>Pseudonocardiaceae</taxon>
        <taxon>Amycolatopsis</taxon>
    </lineage>
</organism>
<dbReference type="Proteomes" id="UP000199515">
    <property type="component" value="Unassembled WGS sequence"/>
</dbReference>
<dbReference type="STRING" id="589385.SAMN05421504_106463"/>
<keyword evidence="5" id="KW-1185">Reference proteome</keyword>
<keyword evidence="2" id="KW-1133">Transmembrane helix</keyword>
<dbReference type="EMBL" id="FNON01000006">
    <property type="protein sequence ID" value="SDY70815.1"/>
    <property type="molecule type" value="Genomic_DNA"/>
</dbReference>
<feature type="transmembrane region" description="Helical" evidence="2">
    <location>
        <begin position="181"/>
        <end position="203"/>
    </location>
</feature>
<dbReference type="AlphaFoldDB" id="A0A1H3M468"/>
<feature type="compositionally biased region" description="Low complexity" evidence="1">
    <location>
        <begin position="145"/>
        <end position="167"/>
    </location>
</feature>
<proteinExistence type="predicted"/>
<accession>A0A1H3M468</accession>
<feature type="compositionally biased region" description="Basic and acidic residues" evidence="1">
    <location>
        <begin position="121"/>
        <end position="136"/>
    </location>
</feature>